<organism evidence="2 3">
    <name type="scientific">Tahibacter aquaticus</name>
    <dbReference type="NCBI Taxonomy" id="520092"/>
    <lineage>
        <taxon>Bacteria</taxon>
        <taxon>Pseudomonadati</taxon>
        <taxon>Pseudomonadota</taxon>
        <taxon>Gammaproteobacteria</taxon>
        <taxon>Lysobacterales</taxon>
        <taxon>Rhodanobacteraceae</taxon>
        <taxon>Tahibacter</taxon>
    </lineage>
</organism>
<evidence type="ECO:0000313" key="2">
    <source>
        <dbReference type="EMBL" id="TDR40108.1"/>
    </source>
</evidence>
<gene>
    <name evidence="2" type="ORF">DFR29_114160</name>
</gene>
<name>A0A4R6YQJ2_9GAMM</name>
<keyword evidence="3" id="KW-1185">Reference proteome</keyword>
<evidence type="ECO:0000256" key="1">
    <source>
        <dbReference type="SAM" id="SignalP"/>
    </source>
</evidence>
<sequence length="105" mass="11111">MRWRAVLMAMAVLVSATPATADWYSGGTLHGASGKEWKVAPAQNRLATAADFVAKVVKPTSMDDLREKSEELQICISEAVADPSGDGQEVSAIAAACVILMGYVR</sequence>
<feature type="chain" id="PRO_5021020848" evidence="1">
    <location>
        <begin position="22"/>
        <end position="105"/>
    </location>
</feature>
<reference evidence="2 3" key="1">
    <citation type="submission" date="2019-03" db="EMBL/GenBank/DDBJ databases">
        <title>Genomic Encyclopedia of Type Strains, Phase IV (KMG-IV): sequencing the most valuable type-strain genomes for metagenomic binning, comparative biology and taxonomic classification.</title>
        <authorList>
            <person name="Goeker M."/>
        </authorList>
    </citation>
    <scope>NUCLEOTIDE SEQUENCE [LARGE SCALE GENOMIC DNA]</scope>
    <source>
        <strain evidence="2 3">DSM 21667</strain>
    </source>
</reference>
<keyword evidence="1" id="KW-0732">Signal</keyword>
<dbReference type="Proteomes" id="UP000295293">
    <property type="component" value="Unassembled WGS sequence"/>
</dbReference>
<evidence type="ECO:0000313" key="3">
    <source>
        <dbReference type="Proteomes" id="UP000295293"/>
    </source>
</evidence>
<dbReference type="AlphaFoldDB" id="A0A4R6YQJ2"/>
<dbReference type="EMBL" id="SNZH01000014">
    <property type="protein sequence ID" value="TDR40108.1"/>
    <property type="molecule type" value="Genomic_DNA"/>
</dbReference>
<feature type="signal peptide" evidence="1">
    <location>
        <begin position="1"/>
        <end position="21"/>
    </location>
</feature>
<proteinExistence type="predicted"/>
<protein>
    <submittedName>
        <fullName evidence="2">Uncharacterized protein</fullName>
    </submittedName>
</protein>
<comment type="caution">
    <text evidence="2">The sequence shown here is derived from an EMBL/GenBank/DDBJ whole genome shotgun (WGS) entry which is preliminary data.</text>
</comment>
<accession>A0A4R6YQJ2</accession>